<evidence type="ECO:0000313" key="3">
    <source>
        <dbReference type="Proteomes" id="UP000287166"/>
    </source>
</evidence>
<dbReference type="GeneID" id="38774207"/>
<keyword evidence="1" id="KW-0175">Coiled coil</keyword>
<evidence type="ECO:0000256" key="1">
    <source>
        <dbReference type="SAM" id="Coils"/>
    </source>
</evidence>
<feature type="coiled-coil region" evidence="1">
    <location>
        <begin position="65"/>
        <end position="127"/>
    </location>
</feature>
<dbReference type="OrthoDB" id="3215905at2759"/>
<evidence type="ECO:0000313" key="2">
    <source>
        <dbReference type="EMBL" id="GBE77290.1"/>
    </source>
</evidence>
<comment type="caution">
    <text evidence="2">The sequence shown here is derived from an EMBL/GenBank/DDBJ whole genome shotgun (WGS) entry which is preliminary data.</text>
</comment>
<name>A0A401G558_9APHY</name>
<dbReference type="SUPFAM" id="SSF50494">
    <property type="entry name" value="Trypsin-like serine proteases"/>
    <property type="match status" value="1"/>
</dbReference>
<dbReference type="InParanoid" id="A0A401G558"/>
<gene>
    <name evidence="2" type="ORF">SCP_0101630</name>
</gene>
<dbReference type="AlphaFoldDB" id="A0A401G558"/>
<proteinExistence type="predicted"/>
<reference evidence="2 3" key="1">
    <citation type="journal article" date="2018" name="Sci. Rep.">
        <title>Genome sequence of the cauliflower mushroom Sparassis crispa (Hanabiratake) and its association with beneficial usage.</title>
        <authorList>
            <person name="Kiyama R."/>
            <person name="Furutani Y."/>
            <person name="Kawaguchi K."/>
            <person name="Nakanishi T."/>
        </authorList>
    </citation>
    <scope>NUCLEOTIDE SEQUENCE [LARGE SCALE GENOMIC DNA]</scope>
</reference>
<dbReference type="RefSeq" id="XP_027608203.1">
    <property type="nucleotide sequence ID" value="XM_027752402.1"/>
</dbReference>
<dbReference type="InterPro" id="IPR009003">
    <property type="entry name" value="Peptidase_S1_PA"/>
</dbReference>
<accession>A0A401G558</accession>
<sequence length="344" mass="38554">MALYFAEGGDSDKVLGLTCHHVLFKTDGATNDDYVFAGAGAPRKFVQLLGTPAFDKLLGAVKTRIAGHAIMVEFYERQIKRLEARVGGDDEDNVAKAKELRKTRDLLDEANEAIEDLEKFYEKVKKEWGKPNQRTIGYIRSSPAIAFNVGPEGFTEDWGAFELDGPKFKEAFKGNFIDLGTEISPGHFTLKMYPRDDGKATFEYPYDRLLPLRDMITEERMREPDMLDHDNEACLFVIKNGNATDITIGRATGIFSFVRDDDTAQESMEWAIYNYDNKSDVFSAPGDSGSIIVDGLGRIGGLLTGGTGKTETSDVTYATPMWWLWPRIKQHFPNAHLDLQPAQR</sequence>
<keyword evidence="3" id="KW-1185">Reference proteome</keyword>
<protein>
    <submittedName>
        <fullName evidence="2">Uncharacterized protein</fullName>
    </submittedName>
</protein>
<dbReference type="Proteomes" id="UP000287166">
    <property type="component" value="Unassembled WGS sequence"/>
</dbReference>
<organism evidence="2 3">
    <name type="scientific">Sparassis crispa</name>
    <dbReference type="NCBI Taxonomy" id="139825"/>
    <lineage>
        <taxon>Eukaryota</taxon>
        <taxon>Fungi</taxon>
        <taxon>Dikarya</taxon>
        <taxon>Basidiomycota</taxon>
        <taxon>Agaricomycotina</taxon>
        <taxon>Agaricomycetes</taxon>
        <taxon>Polyporales</taxon>
        <taxon>Sparassidaceae</taxon>
        <taxon>Sparassis</taxon>
    </lineage>
</organism>
<dbReference type="EMBL" id="BFAD01000001">
    <property type="protein sequence ID" value="GBE77290.1"/>
    <property type="molecule type" value="Genomic_DNA"/>
</dbReference>